<dbReference type="EMBL" id="MTJL01000025">
    <property type="protein sequence ID" value="OMI04605.1"/>
    <property type="molecule type" value="Genomic_DNA"/>
</dbReference>
<dbReference type="Gene3D" id="3.60.15.10">
    <property type="entry name" value="Ribonuclease Z/Hydroxyacylglutathione hydrolase-like"/>
    <property type="match status" value="1"/>
</dbReference>
<organism evidence="2 3">
    <name type="scientific">Bacillus swezeyi</name>
    <dbReference type="NCBI Taxonomy" id="1925020"/>
    <lineage>
        <taxon>Bacteria</taxon>
        <taxon>Bacillati</taxon>
        <taxon>Bacillota</taxon>
        <taxon>Bacilli</taxon>
        <taxon>Bacillales</taxon>
        <taxon>Bacillaceae</taxon>
        <taxon>Bacillus</taxon>
    </lineage>
</organism>
<comment type="caution">
    <text evidence="2">The sequence shown here is derived from an EMBL/GenBank/DDBJ whole genome shotgun (WGS) entry which is preliminary data.</text>
</comment>
<sequence length="318" mass="35605">MITDERIIPISLPTPFAVGDVNIYLIKGEALTLIDAGPKTKEAADVLKNRLSGLGFTLSDIDQVVLTHHHADHVGLLDEFPDGVKIIGHPFNEPYISKNPVFIENQQSFFTYLFKQLGVPVDMGLLSLTVKRSYRFSCQRSLTETILEGSQIDGLEGWRVLETPGHASSHIVLLHEGNGSMIGGDLLLKPSSSNPLLEMPQTSEKRQAPLLDYVASLKRLLELPVRVMFPGHGEKITAIQELIARRLEKQQNRAEEVYRLLAESPQTAFELCRKLFPAVYEKELFLTMSETVGQLDDLESRGRMTSNEKDGILYYCTK</sequence>
<dbReference type="InterPro" id="IPR001279">
    <property type="entry name" value="Metallo-B-lactamas"/>
</dbReference>
<gene>
    <name evidence="2" type="ORF">BW143_13545</name>
</gene>
<accession>A0A1R1RTY7</accession>
<dbReference type="PANTHER" id="PTHR23131">
    <property type="entry name" value="ENDORIBONUCLEASE LACTB2"/>
    <property type="match status" value="1"/>
</dbReference>
<evidence type="ECO:0000313" key="3">
    <source>
        <dbReference type="Proteomes" id="UP000187367"/>
    </source>
</evidence>
<dbReference type="Pfam" id="PF00753">
    <property type="entry name" value="Lactamase_B"/>
    <property type="match status" value="1"/>
</dbReference>
<dbReference type="Proteomes" id="UP000187367">
    <property type="component" value="Unassembled WGS sequence"/>
</dbReference>
<dbReference type="SUPFAM" id="SSF56281">
    <property type="entry name" value="Metallo-hydrolase/oxidoreductase"/>
    <property type="match status" value="1"/>
</dbReference>
<name>A0A1R1RTY7_9BACI</name>
<dbReference type="SMART" id="SM00849">
    <property type="entry name" value="Lactamase_B"/>
    <property type="match status" value="1"/>
</dbReference>
<dbReference type="InterPro" id="IPR050662">
    <property type="entry name" value="Sec-metab_biosynth-thioest"/>
</dbReference>
<keyword evidence="3" id="KW-1185">Reference proteome</keyword>
<accession>A0A1R1QIW1</accession>
<evidence type="ECO:0000259" key="1">
    <source>
        <dbReference type="SMART" id="SM00849"/>
    </source>
</evidence>
<protein>
    <submittedName>
        <fullName evidence="2">MBL fold metallo-hydrolase</fullName>
    </submittedName>
</protein>
<feature type="domain" description="Metallo-beta-lactamase" evidence="1">
    <location>
        <begin position="20"/>
        <end position="232"/>
    </location>
</feature>
<evidence type="ECO:0000313" key="2">
    <source>
        <dbReference type="EMBL" id="OMI04605.1"/>
    </source>
</evidence>
<dbReference type="AlphaFoldDB" id="A0A1R1RTY7"/>
<reference evidence="2 3" key="1">
    <citation type="submission" date="2017-01" db="EMBL/GenBank/DDBJ databases">
        <title>Bacillus phylogenomics.</title>
        <authorList>
            <person name="Dunlap C."/>
        </authorList>
    </citation>
    <scope>NUCLEOTIDE SEQUENCE [LARGE SCALE GENOMIC DNA]</scope>
    <source>
        <strain evidence="2 3">NRRL B-41282</strain>
    </source>
</reference>
<dbReference type="PANTHER" id="PTHR23131:SF4">
    <property type="entry name" value="METALLO-BETA-LACTAMASE SUPERFAMILY POTEIN"/>
    <property type="match status" value="1"/>
</dbReference>
<dbReference type="InterPro" id="IPR036866">
    <property type="entry name" value="RibonucZ/Hydroxyglut_hydro"/>
</dbReference>
<proteinExistence type="predicted"/>